<dbReference type="InterPro" id="IPR023885">
    <property type="entry name" value="4Fe4S-binding_SPASM_dom"/>
</dbReference>
<dbReference type="SFLD" id="SFLDG01387">
    <property type="entry name" value="BtrN-like_SPASM_domain_contain"/>
    <property type="match status" value="1"/>
</dbReference>
<keyword evidence="10" id="KW-1185">Reference proteome</keyword>
<dbReference type="GO" id="GO:0016491">
    <property type="term" value="F:oxidoreductase activity"/>
    <property type="evidence" value="ECO:0007669"/>
    <property type="project" value="UniProtKB-KW"/>
</dbReference>
<reference evidence="9 10" key="1">
    <citation type="submission" date="2020-08" db="EMBL/GenBank/DDBJ databases">
        <title>Genomic Encyclopedia of Type Strains, Phase III (KMG-III): the genomes of soil and plant-associated and newly described type strains.</title>
        <authorList>
            <person name="Whitman W."/>
        </authorList>
    </citation>
    <scope>NUCLEOTIDE SEQUENCE [LARGE SCALE GENOMIC DNA]</scope>
    <source>
        <strain evidence="9 10">CECT 5862</strain>
    </source>
</reference>
<evidence type="ECO:0000313" key="9">
    <source>
        <dbReference type="EMBL" id="MBB3108130.1"/>
    </source>
</evidence>
<evidence type="ECO:0000256" key="6">
    <source>
        <dbReference type="ARBA" id="ARBA00023004"/>
    </source>
</evidence>
<evidence type="ECO:0000256" key="3">
    <source>
        <dbReference type="ARBA" id="ARBA00022691"/>
    </source>
</evidence>
<dbReference type="InterPro" id="IPR034391">
    <property type="entry name" value="AdoMet-like_SPASM_containing"/>
</dbReference>
<feature type="domain" description="Radical SAM core" evidence="8">
    <location>
        <begin position="17"/>
        <end position="246"/>
    </location>
</feature>
<dbReference type="Pfam" id="PF04055">
    <property type="entry name" value="Radical_SAM"/>
    <property type="match status" value="1"/>
</dbReference>
<dbReference type="InterPro" id="IPR007197">
    <property type="entry name" value="rSAM"/>
</dbReference>
<name>A0A7W5FKG2_9BACL</name>
<dbReference type="GO" id="GO:0051539">
    <property type="term" value="F:4 iron, 4 sulfur cluster binding"/>
    <property type="evidence" value="ECO:0007669"/>
    <property type="project" value="UniProtKB-KW"/>
</dbReference>
<dbReference type="SFLD" id="SFLDG01067">
    <property type="entry name" value="SPASM/twitch_domain_containing"/>
    <property type="match status" value="1"/>
</dbReference>
<dbReference type="Gene3D" id="3.20.20.70">
    <property type="entry name" value="Aldolase class I"/>
    <property type="match status" value="1"/>
</dbReference>
<dbReference type="RefSeq" id="WP_246427390.1">
    <property type="nucleotide sequence ID" value="NZ_JACHXK010000001.1"/>
</dbReference>
<dbReference type="GO" id="GO:0046872">
    <property type="term" value="F:metal ion binding"/>
    <property type="evidence" value="ECO:0007669"/>
    <property type="project" value="UniProtKB-KW"/>
</dbReference>
<protein>
    <submittedName>
        <fullName evidence="9">Radical SAM protein with 4Fe4S-binding SPASM domain</fullName>
    </submittedName>
</protein>
<dbReference type="SFLD" id="SFLDG01386">
    <property type="entry name" value="main_SPASM_domain-containing"/>
    <property type="match status" value="1"/>
</dbReference>
<evidence type="ECO:0000256" key="5">
    <source>
        <dbReference type="ARBA" id="ARBA00023002"/>
    </source>
</evidence>
<dbReference type="PROSITE" id="PS51918">
    <property type="entry name" value="RADICAL_SAM"/>
    <property type="match status" value="1"/>
</dbReference>
<evidence type="ECO:0000313" key="10">
    <source>
        <dbReference type="Proteomes" id="UP000570361"/>
    </source>
</evidence>
<organism evidence="9 10">
    <name type="scientific">Paenibacillus phyllosphaerae</name>
    <dbReference type="NCBI Taxonomy" id="274593"/>
    <lineage>
        <taxon>Bacteria</taxon>
        <taxon>Bacillati</taxon>
        <taxon>Bacillota</taxon>
        <taxon>Bacilli</taxon>
        <taxon>Bacillales</taxon>
        <taxon>Paenibacillaceae</taxon>
        <taxon>Paenibacillus</taxon>
    </lineage>
</organism>
<dbReference type="CDD" id="cd01335">
    <property type="entry name" value="Radical_SAM"/>
    <property type="match status" value="1"/>
</dbReference>
<keyword evidence="4" id="KW-0479">Metal-binding</keyword>
<dbReference type="InterPro" id="IPR000385">
    <property type="entry name" value="MoaA_NifB_PqqE_Fe-S-bd_CS"/>
</dbReference>
<evidence type="ECO:0000256" key="2">
    <source>
        <dbReference type="ARBA" id="ARBA00022485"/>
    </source>
</evidence>
<dbReference type="InterPro" id="IPR058240">
    <property type="entry name" value="rSAM_sf"/>
</dbReference>
<dbReference type="SUPFAM" id="SSF102114">
    <property type="entry name" value="Radical SAM enzymes"/>
    <property type="match status" value="1"/>
</dbReference>
<comment type="cofactor">
    <cofactor evidence="1">
        <name>[4Fe-4S] cluster</name>
        <dbReference type="ChEBI" id="CHEBI:49883"/>
    </cofactor>
</comment>
<dbReference type="PANTHER" id="PTHR11228:SF7">
    <property type="entry name" value="PQQA PEPTIDE CYCLASE"/>
    <property type="match status" value="1"/>
</dbReference>
<dbReference type="Pfam" id="PF13186">
    <property type="entry name" value="SPASM"/>
    <property type="match status" value="1"/>
</dbReference>
<dbReference type="CDD" id="cd21109">
    <property type="entry name" value="SPASM"/>
    <property type="match status" value="1"/>
</dbReference>
<evidence type="ECO:0000256" key="1">
    <source>
        <dbReference type="ARBA" id="ARBA00001966"/>
    </source>
</evidence>
<proteinExistence type="predicted"/>
<keyword evidence="5" id="KW-0560">Oxidoreductase</keyword>
<evidence type="ECO:0000256" key="4">
    <source>
        <dbReference type="ARBA" id="ARBA00022723"/>
    </source>
</evidence>
<dbReference type="InterPro" id="IPR050377">
    <property type="entry name" value="Radical_SAM_PqqE_MftC-like"/>
</dbReference>
<dbReference type="AlphaFoldDB" id="A0A7W5FKG2"/>
<dbReference type="Proteomes" id="UP000570361">
    <property type="component" value="Unassembled WGS sequence"/>
</dbReference>
<dbReference type="PROSITE" id="PS01305">
    <property type="entry name" value="MOAA_NIFB_PQQE"/>
    <property type="match status" value="1"/>
</dbReference>
<keyword evidence="6" id="KW-0408">Iron</keyword>
<dbReference type="InterPro" id="IPR013785">
    <property type="entry name" value="Aldolase_TIM"/>
</dbReference>
<comment type="caution">
    <text evidence="9">The sequence shown here is derived from an EMBL/GenBank/DDBJ whole genome shotgun (WGS) entry which is preliminary data.</text>
</comment>
<dbReference type="SFLD" id="SFLDS00029">
    <property type="entry name" value="Radical_SAM"/>
    <property type="match status" value="1"/>
</dbReference>
<gene>
    <name evidence="9" type="ORF">FHS18_000158</name>
</gene>
<evidence type="ECO:0000256" key="7">
    <source>
        <dbReference type="ARBA" id="ARBA00023014"/>
    </source>
</evidence>
<sequence>MDALNPVSQATGLASLLRMPKWIFLQLIESCNLRCRMCYEWGETGTYKEKPELKQLDLDVVRRIIEDCKDSKPHYDLFGGEPLLYPHIESVLTMLRENGSTVAFPTNGTLLKRHAAMLVRTQPYQIWVSLDGPEEINDAQRGKGVYRKALEGIDEVLRLREEAGSEYPKIGITCTVTPLNYHRIESFFFDMISARKLDAMSFELQSYLTEEDHANYVHVLQEHFDTDAAPFSRGFVRGLADFEQMDLAELNRQLEAIRAYSREHQFFLNLNPKDFNLEKLDDYFHARWDRITAHKKRCPQPWTTTEINAKGDVTTCHAHYDLTLGNVNEESIQSIWNGPKYKQFRNYLKKNLFPICTACCLYYQDNTLVEKG</sequence>
<keyword evidence="7" id="KW-0411">Iron-sulfur</keyword>
<evidence type="ECO:0000259" key="8">
    <source>
        <dbReference type="PROSITE" id="PS51918"/>
    </source>
</evidence>
<dbReference type="EMBL" id="JACHXK010000001">
    <property type="protein sequence ID" value="MBB3108130.1"/>
    <property type="molecule type" value="Genomic_DNA"/>
</dbReference>
<accession>A0A7W5FKG2</accession>
<dbReference type="PANTHER" id="PTHR11228">
    <property type="entry name" value="RADICAL SAM DOMAIN PROTEIN"/>
    <property type="match status" value="1"/>
</dbReference>
<keyword evidence="2" id="KW-0004">4Fe-4S</keyword>
<keyword evidence="3" id="KW-0949">S-adenosyl-L-methionine</keyword>